<feature type="non-terminal residue" evidence="3">
    <location>
        <position position="81"/>
    </location>
</feature>
<dbReference type="EMBL" id="DMUP01000250">
    <property type="protein sequence ID" value="HAR57118.1"/>
    <property type="molecule type" value="Genomic_DNA"/>
</dbReference>
<dbReference type="Proteomes" id="UP000262878">
    <property type="component" value="Unassembled WGS sequence"/>
</dbReference>
<feature type="compositionally biased region" description="Low complexity" evidence="1">
    <location>
        <begin position="21"/>
        <end position="33"/>
    </location>
</feature>
<organism evidence="3 4">
    <name type="scientific">Idiomarina baltica</name>
    <dbReference type="NCBI Taxonomy" id="190892"/>
    <lineage>
        <taxon>Bacteria</taxon>
        <taxon>Pseudomonadati</taxon>
        <taxon>Pseudomonadota</taxon>
        <taxon>Gammaproteobacteria</taxon>
        <taxon>Alteromonadales</taxon>
        <taxon>Idiomarinaceae</taxon>
        <taxon>Idiomarina</taxon>
    </lineage>
</organism>
<keyword evidence="2" id="KW-0472">Membrane</keyword>
<comment type="caution">
    <text evidence="3">The sequence shown here is derived from an EMBL/GenBank/DDBJ whole genome shotgun (WGS) entry which is preliminary data.</text>
</comment>
<feature type="transmembrane region" description="Helical" evidence="2">
    <location>
        <begin position="38"/>
        <end position="57"/>
    </location>
</feature>
<evidence type="ECO:0000313" key="4">
    <source>
        <dbReference type="Proteomes" id="UP000262878"/>
    </source>
</evidence>
<gene>
    <name evidence="3" type="ORF">DCR58_10105</name>
</gene>
<sequence length="81" mass="8680">MSILNKVLKDLDKRGQKPGEAESVGGSAVAGPSSRTPWVVAIVAVVLLVIALIFGALSWDRWVENETVNTPQPVQKVSEPE</sequence>
<keyword evidence="2" id="KW-1133">Transmembrane helix</keyword>
<dbReference type="AlphaFoldDB" id="A0A348WRF6"/>
<proteinExistence type="predicted"/>
<protein>
    <submittedName>
        <fullName evidence="3">Uncharacterized protein</fullName>
    </submittedName>
</protein>
<feature type="region of interest" description="Disordered" evidence="1">
    <location>
        <begin position="1"/>
        <end position="33"/>
    </location>
</feature>
<accession>A0A348WRF6</accession>
<evidence type="ECO:0000313" key="3">
    <source>
        <dbReference type="EMBL" id="HAR57118.1"/>
    </source>
</evidence>
<evidence type="ECO:0000256" key="1">
    <source>
        <dbReference type="SAM" id="MobiDB-lite"/>
    </source>
</evidence>
<name>A0A348WRF6_9GAMM</name>
<feature type="compositionally biased region" description="Basic and acidic residues" evidence="1">
    <location>
        <begin position="7"/>
        <end position="20"/>
    </location>
</feature>
<reference evidence="3 4" key="1">
    <citation type="journal article" date="2018" name="Nat. Biotechnol.">
        <title>A standardized bacterial taxonomy based on genome phylogeny substantially revises the tree of life.</title>
        <authorList>
            <person name="Parks D.H."/>
            <person name="Chuvochina M."/>
            <person name="Waite D.W."/>
            <person name="Rinke C."/>
            <person name="Skarshewski A."/>
            <person name="Chaumeil P.A."/>
            <person name="Hugenholtz P."/>
        </authorList>
    </citation>
    <scope>NUCLEOTIDE SEQUENCE [LARGE SCALE GENOMIC DNA]</scope>
    <source>
        <strain evidence="3">UBA9360</strain>
    </source>
</reference>
<evidence type="ECO:0000256" key="2">
    <source>
        <dbReference type="SAM" id="Phobius"/>
    </source>
</evidence>
<keyword evidence="2" id="KW-0812">Transmembrane</keyword>